<dbReference type="Gene3D" id="1.20.58.120">
    <property type="entry name" value="BAG domain"/>
    <property type="match status" value="1"/>
</dbReference>
<dbReference type="GO" id="GO:0051087">
    <property type="term" value="F:protein-folding chaperone binding"/>
    <property type="evidence" value="ECO:0007669"/>
    <property type="project" value="InterPro"/>
</dbReference>
<dbReference type="SUPFAM" id="SSF63491">
    <property type="entry name" value="BAG domain"/>
    <property type="match status" value="1"/>
</dbReference>
<dbReference type="STRING" id="45351.A7SC39"/>
<evidence type="ECO:0000313" key="2">
    <source>
        <dbReference type="EMBL" id="EDO38768.1"/>
    </source>
</evidence>
<dbReference type="HOGENOM" id="CLU_1020472_0_0_1"/>
<dbReference type="InParanoid" id="A7SC39"/>
<keyword evidence="3" id="KW-1185">Reference proteome</keyword>
<dbReference type="InterPro" id="IPR036533">
    <property type="entry name" value="BAG_dom_sf"/>
</dbReference>
<organism evidence="2 3">
    <name type="scientific">Nematostella vectensis</name>
    <name type="common">Starlet sea anemone</name>
    <dbReference type="NCBI Taxonomy" id="45351"/>
    <lineage>
        <taxon>Eukaryota</taxon>
        <taxon>Metazoa</taxon>
        <taxon>Cnidaria</taxon>
        <taxon>Anthozoa</taxon>
        <taxon>Hexacorallia</taxon>
        <taxon>Actiniaria</taxon>
        <taxon>Edwardsiidae</taxon>
        <taxon>Nematostella</taxon>
    </lineage>
</organism>
<sequence length="273" mass="31161">MAARGNDRPPQFTETHYEIPAWQVPWNKPWYQWDKKENDADKTVRDAQKQQYSNRGHLIDCNCKDCEDDLETAFAPQFNNTSLEIPEDRPNIDVDEFDNLSRASFSKCQDVASDGVDEHKPQPCSSDRGPKAPKENIILLSDLPEYVPPTSNNEVVSSDITHSTSTITHPASSVSHGGGPDRHESLMSTFDNLTAIQRLSDQTRDIQTRVNNFKGTRESRDYVVMRDLLLSLQRELGRVNHNGFEWLHRARNMALEAVTRTLVVLEQKVKENE</sequence>
<proteinExistence type="predicted"/>
<dbReference type="EMBL" id="DS469620">
    <property type="protein sequence ID" value="EDO38768.1"/>
    <property type="molecule type" value="Genomic_DNA"/>
</dbReference>
<evidence type="ECO:0008006" key="4">
    <source>
        <dbReference type="Google" id="ProtNLM"/>
    </source>
</evidence>
<dbReference type="Proteomes" id="UP000001593">
    <property type="component" value="Unassembled WGS sequence"/>
</dbReference>
<dbReference type="KEGG" id="nve:5510362"/>
<name>A7SC39_NEMVE</name>
<evidence type="ECO:0000256" key="1">
    <source>
        <dbReference type="SAM" id="MobiDB-lite"/>
    </source>
</evidence>
<evidence type="ECO:0000313" key="3">
    <source>
        <dbReference type="Proteomes" id="UP000001593"/>
    </source>
</evidence>
<dbReference type="AlphaFoldDB" id="A7SC39"/>
<accession>A7SC39</accession>
<dbReference type="OrthoDB" id="333905at2759"/>
<feature type="region of interest" description="Disordered" evidence="1">
    <location>
        <begin position="113"/>
        <end position="132"/>
    </location>
</feature>
<gene>
    <name evidence="2" type="ORF">NEMVEDRAFT_v1g209986</name>
</gene>
<reference evidence="2 3" key="1">
    <citation type="journal article" date="2007" name="Science">
        <title>Sea anemone genome reveals ancestral eumetazoan gene repertoire and genomic organization.</title>
        <authorList>
            <person name="Putnam N.H."/>
            <person name="Srivastava M."/>
            <person name="Hellsten U."/>
            <person name="Dirks B."/>
            <person name="Chapman J."/>
            <person name="Salamov A."/>
            <person name="Terry A."/>
            <person name="Shapiro H."/>
            <person name="Lindquist E."/>
            <person name="Kapitonov V.V."/>
            <person name="Jurka J."/>
            <person name="Genikhovich G."/>
            <person name="Grigoriev I.V."/>
            <person name="Lucas S.M."/>
            <person name="Steele R.E."/>
            <person name="Finnerty J.R."/>
            <person name="Technau U."/>
            <person name="Martindale M.Q."/>
            <person name="Rokhsar D.S."/>
        </authorList>
    </citation>
    <scope>NUCLEOTIDE SEQUENCE [LARGE SCALE GENOMIC DNA]</scope>
    <source>
        <strain evidence="3">CH2 X CH6</strain>
    </source>
</reference>
<protein>
    <recommendedName>
        <fullName evidence="4">BAG domain-containing protein</fullName>
    </recommendedName>
</protein>
<dbReference type="OMA" id="WNKPWYQ"/>